<dbReference type="PANTHER" id="PTHR43358:SF4">
    <property type="entry name" value="ALPHA_BETA HYDROLASE FOLD-1 DOMAIN-CONTAINING PROTEIN"/>
    <property type="match status" value="1"/>
</dbReference>
<gene>
    <name evidence="1" type="ORF">SteCoe_21961</name>
</gene>
<comment type="caution">
    <text evidence="1">The sequence shown here is derived from an EMBL/GenBank/DDBJ whole genome shotgun (WGS) entry which is preliminary data.</text>
</comment>
<sequence>MFNSITESYEQLWKSIIRPPREEYSKLDLGPKRFNMDRKTYIRTDFSIVSCRGCRIQASHFEPADEERGCEILPCVIYLHGNSSSRIEGIVLAPLMLPMQATVVCFDWAGCGKSEGQYITLGWNERHDLDIMIRYLRANRRVGCIGLWGRSMGAVSALFSACNNLDICSMVLDSPFTSMEKLAYELARKNSSAPGFFLKLVYNKIRDTIEEKAGFDLSQLNPINLVKNCLQPAFFITGKNDDFVLPHHTQDLYQEYAGDKDIIYVDGDHNSPRPKACLGQAAKFFYSTLLIDRIPKRIRSIRKKKFMPKEIESEEAMLRWAIDQSLKEFDQIRGSV</sequence>
<accession>A0A1R2BND3</accession>
<dbReference type="InterPro" id="IPR029058">
    <property type="entry name" value="AB_hydrolase_fold"/>
</dbReference>
<evidence type="ECO:0000313" key="1">
    <source>
        <dbReference type="EMBL" id="OMJ78281.1"/>
    </source>
</evidence>
<evidence type="ECO:0008006" key="3">
    <source>
        <dbReference type="Google" id="ProtNLM"/>
    </source>
</evidence>
<keyword evidence="2" id="KW-1185">Reference proteome</keyword>
<evidence type="ECO:0000313" key="2">
    <source>
        <dbReference type="Proteomes" id="UP000187209"/>
    </source>
</evidence>
<protein>
    <recommendedName>
        <fullName evidence="3">Serine aminopeptidase S33 domain-containing protein</fullName>
    </recommendedName>
</protein>
<dbReference type="InterPro" id="IPR009199">
    <property type="entry name" value="PhoPQ-act_pathogen-rel_PqaA"/>
</dbReference>
<name>A0A1R2BND3_9CILI</name>
<reference evidence="1 2" key="1">
    <citation type="submission" date="2016-11" db="EMBL/GenBank/DDBJ databases">
        <title>The macronuclear genome of Stentor coeruleus: a giant cell with tiny introns.</title>
        <authorList>
            <person name="Slabodnick M."/>
            <person name="Ruby J.G."/>
            <person name="Reiff S.B."/>
            <person name="Swart E.C."/>
            <person name="Gosai S."/>
            <person name="Prabakaran S."/>
            <person name="Witkowska E."/>
            <person name="Larue G.E."/>
            <person name="Fisher S."/>
            <person name="Freeman R.M."/>
            <person name="Gunawardena J."/>
            <person name="Chu W."/>
            <person name="Stover N.A."/>
            <person name="Gregory B.D."/>
            <person name="Nowacki M."/>
            <person name="Derisi J."/>
            <person name="Roy S.W."/>
            <person name="Marshall W.F."/>
            <person name="Sood P."/>
        </authorList>
    </citation>
    <scope>NUCLEOTIDE SEQUENCE [LARGE SCALE GENOMIC DNA]</scope>
    <source>
        <strain evidence="1">WM001</strain>
    </source>
</reference>
<dbReference type="Proteomes" id="UP000187209">
    <property type="component" value="Unassembled WGS sequence"/>
</dbReference>
<dbReference type="OrthoDB" id="10249433at2759"/>
<dbReference type="SUPFAM" id="SSF53474">
    <property type="entry name" value="alpha/beta-Hydrolases"/>
    <property type="match status" value="1"/>
</dbReference>
<dbReference type="PANTHER" id="PTHR43358">
    <property type="entry name" value="ALPHA/BETA-HYDROLASE"/>
    <property type="match status" value="1"/>
</dbReference>
<organism evidence="1 2">
    <name type="scientific">Stentor coeruleus</name>
    <dbReference type="NCBI Taxonomy" id="5963"/>
    <lineage>
        <taxon>Eukaryota</taxon>
        <taxon>Sar</taxon>
        <taxon>Alveolata</taxon>
        <taxon>Ciliophora</taxon>
        <taxon>Postciliodesmatophora</taxon>
        <taxon>Heterotrichea</taxon>
        <taxon>Heterotrichida</taxon>
        <taxon>Stentoridae</taxon>
        <taxon>Stentor</taxon>
    </lineage>
</organism>
<dbReference type="InterPro" id="IPR052920">
    <property type="entry name" value="DNA-binding_regulatory"/>
</dbReference>
<dbReference type="Gene3D" id="3.40.50.1820">
    <property type="entry name" value="alpha/beta hydrolase"/>
    <property type="match status" value="1"/>
</dbReference>
<dbReference type="Pfam" id="PF10142">
    <property type="entry name" value="PhoPQ_related"/>
    <property type="match status" value="1"/>
</dbReference>
<dbReference type="EMBL" id="MPUH01000530">
    <property type="protein sequence ID" value="OMJ78281.1"/>
    <property type="molecule type" value="Genomic_DNA"/>
</dbReference>
<proteinExistence type="predicted"/>
<dbReference type="AlphaFoldDB" id="A0A1R2BND3"/>